<evidence type="ECO:0000313" key="2">
    <source>
        <dbReference type="EMBL" id="MFC4291169.1"/>
    </source>
</evidence>
<proteinExistence type="predicted"/>
<name>A0ABV8REP1_9SPHN</name>
<feature type="region of interest" description="Disordered" evidence="1">
    <location>
        <begin position="121"/>
        <end position="164"/>
    </location>
</feature>
<dbReference type="EMBL" id="JBHSDH010000010">
    <property type="protein sequence ID" value="MFC4291169.1"/>
    <property type="molecule type" value="Genomic_DNA"/>
</dbReference>
<comment type="caution">
    <text evidence="2">The sequence shown here is derived from an EMBL/GenBank/DDBJ whole genome shotgun (WGS) entry which is preliminary data.</text>
</comment>
<evidence type="ECO:0000313" key="3">
    <source>
        <dbReference type="Proteomes" id="UP001595887"/>
    </source>
</evidence>
<keyword evidence="3" id="KW-1185">Reference proteome</keyword>
<dbReference type="Proteomes" id="UP001595887">
    <property type="component" value="Unassembled WGS sequence"/>
</dbReference>
<organism evidence="2 3">
    <name type="scientific">Sphingorhabdus arenilitoris</name>
    <dbReference type="NCBI Taxonomy" id="1490041"/>
    <lineage>
        <taxon>Bacteria</taxon>
        <taxon>Pseudomonadati</taxon>
        <taxon>Pseudomonadota</taxon>
        <taxon>Alphaproteobacteria</taxon>
        <taxon>Sphingomonadales</taxon>
        <taxon>Sphingomonadaceae</taxon>
        <taxon>Sphingorhabdus</taxon>
    </lineage>
</organism>
<sequence length="232" mass="25425">MIIAAHISMLSFLAAITALEPPLFDLRDIEKNEQASSAAALEKFLFENRFKNPVGNYVRVDEWEEDQPLTNDDGLLKIASSLVTAARDENDARALSSIMVAYRDGAHEEKIVEEPTGPRLVVGGAAENDGRAARKSNSPFPQPRSDEDLDEDAKVKIPGSETNPRLGARIVSNLATFRSCSGALISYLDHASASDRKTAAWARMIRRSMGVAAWPPDDSCIRRNQDQGKSDK</sequence>
<dbReference type="RefSeq" id="WP_381420760.1">
    <property type="nucleotide sequence ID" value="NZ_JBHSDH010000010.1"/>
</dbReference>
<accession>A0ABV8REP1</accession>
<gene>
    <name evidence="2" type="ORF">ACFOWX_01945</name>
</gene>
<protein>
    <submittedName>
        <fullName evidence="2">Uncharacterized protein</fullName>
    </submittedName>
</protein>
<evidence type="ECO:0000256" key="1">
    <source>
        <dbReference type="SAM" id="MobiDB-lite"/>
    </source>
</evidence>
<reference evidence="3" key="1">
    <citation type="journal article" date="2019" name="Int. J. Syst. Evol. Microbiol.">
        <title>The Global Catalogue of Microorganisms (GCM) 10K type strain sequencing project: providing services to taxonomists for standard genome sequencing and annotation.</title>
        <authorList>
            <consortium name="The Broad Institute Genomics Platform"/>
            <consortium name="The Broad Institute Genome Sequencing Center for Infectious Disease"/>
            <person name="Wu L."/>
            <person name="Ma J."/>
        </authorList>
    </citation>
    <scope>NUCLEOTIDE SEQUENCE [LARGE SCALE GENOMIC DNA]</scope>
    <source>
        <strain evidence="3">CECT 8531</strain>
    </source>
</reference>